<dbReference type="InterPro" id="IPR007140">
    <property type="entry name" value="DUF350"/>
</dbReference>
<keyword evidence="4 7" id="KW-0812">Transmembrane</keyword>
<keyword evidence="5 7" id="KW-1133">Transmembrane helix</keyword>
<feature type="transmembrane region" description="Helical" evidence="7">
    <location>
        <begin position="54"/>
        <end position="74"/>
    </location>
</feature>
<keyword evidence="3" id="KW-1003">Cell membrane</keyword>
<feature type="transmembrane region" description="Helical" evidence="7">
    <location>
        <begin position="127"/>
        <end position="149"/>
    </location>
</feature>
<comment type="similarity">
    <text evidence="2">Belongs to the UPF0719 family.</text>
</comment>
<dbReference type="AlphaFoldDB" id="A0A2V1GVD2"/>
<feature type="transmembrane region" description="Helical" evidence="7">
    <location>
        <begin position="12"/>
        <end position="34"/>
    </location>
</feature>
<organism evidence="8 9">
    <name type="scientific">Pelagibaculum spongiae</name>
    <dbReference type="NCBI Taxonomy" id="2080658"/>
    <lineage>
        <taxon>Bacteria</taxon>
        <taxon>Pseudomonadati</taxon>
        <taxon>Pseudomonadota</taxon>
        <taxon>Gammaproteobacteria</taxon>
        <taxon>Oceanospirillales</taxon>
        <taxon>Pelagibaculum</taxon>
    </lineage>
</organism>
<keyword evidence="9" id="KW-1185">Reference proteome</keyword>
<evidence type="ECO:0008006" key="10">
    <source>
        <dbReference type="Google" id="ProtNLM"/>
    </source>
</evidence>
<dbReference type="PANTHER" id="PTHR40043:SF1">
    <property type="entry name" value="UPF0719 INNER MEMBRANE PROTEIN YJFL"/>
    <property type="match status" value="1"/>
</dbReference>
<dbReference type="Pfam" id="PF03994">
    <property type="entry name" value="DUF350"/>
    <property type="match status" value="2"/>
</dbReference>
<feature type="transmembrane region" description="Helical" evidence="7">
    <location>
        <begin position="86"/>
        <end position="106"/>
    </location>
</feature>
<evidence type="ECO:0000256" key="5">
    <source>
        <dbReference type="ARBA" id="ARBA00022989"/>
    </source>
</evidence>
<feature type="transmembrane region" description="Helical" evidence="7">
    <location>
        <begin position="277"/>
        <end position="298"/>
    </location>
</feature>
<comment type="caution">
    <text evidence="8">The sequence shown here is derived from an EMBL/GenBank/DDBJ whole genome shotgun (WGS) entry which is preliminary data.</text>
</comment>
<dbReference type="PANTHER" id="PTHR40043">
    <property type="entry name" value="UPF0719 INNER MEMBRANE PROTEIN YJFL"/>
    <property type="match status" value="1"/>
</dbReference>
<reference evidence="8 9" key="1">
    <citation type="submission" date="2018-04" db="EMBL/GenBank/DDBJ databases">
        <title>Thalassorhabdus spongiae gen. nov., sp. nov., isolated from a marine sponge in South-West Iceland.</title>
        <authorList>
            <person name="Knobloch S."/>
            <person name="Daussin A."/>
            <person name="Johannsson R."/>
            <person name="Marteinsson V.T."/>
        </authorList>
    </citation>
    <scope>NUCLEOTIDE SEQUENCE [LARGE SCALE GENOMIC DNA]</scope>
    <source>
        <strain evidence="8 9">Hp12</strain>
    </source>
</reference>
<name>A0A2V1GVD2_9GAMM</name>
<evidence type="ECO:0000256" key="3">
    <source>
        <dbReference type="ARBA" id="ARBA00022475"/>
    </source>
</evidence>
<evidence type="ECO:0000256" key="4">
    <source>
        <dbReference type="ARBA" id="ARBA00022692"/>
    </source>
</evidence>
<feature type="transmembrane region" description="Helical" evidence="7">
    <location>
        <begin position="207"/>
        <end position="226"/>
    </location>
</feature>
<evidence type="ECO:0000313" key="8">
    <source>
        <dbReference type="EMBL" id="PVZ63863.1"/>
    </source>
</evidence>
<protein>
    <recommendedName>
        <fullName evidence="10">DUF350 domain-containing protein</fullName>
    </recommendedName>
</protein>
<feature type="transmembrane region" description="Helical" evidence="7">
    <location>
        <begin position="232"/>
        <end position="257"/>
    </location>
</feature>
<evidence type="ECO:0000256" key="1">
    <source>
        <dbReference type="ARBA" id="ARBA00004651"/>
    </source>
</evidence>
<accession>A0A2V1GVD2</accession>
<sequence length="299" mass="31899">MNFSQLTDIDYQLLQVLAIDLGLAILLLIIFRWLSGRFAGVSSTEELAHRDNHAFGVSMAGGIAALAILLSGVVSGESLNDLQTEVIVVGGYGLLGIFLIKIGRMIQDFLVLPAVEIRTQISHGNMALAIVDVAHVIATALMLRAAIIWAGGDSWIGLSAVLAAFAISQLMLGGISRMRRAIYANRNTGKQLDSGLESGNLALALRYAGHIIGVAFAVNSAAWFVVFDPVNWFASLAIWTVATAVLMLLLSFLAFIVRSLVLAGIDVRQEVDEQENIGVGAIEAVLYLSIALLLNSVIV</sequence>
<dbReference type="OrthoDB" id="6397734at2"/>
<proteinExistence type="inferred from homology"/>
<evidence type="ECO:0000313" key="9">
    <source>
        <dbReference type="Proteomes" id="UP000244906"/>
    </source>
</evidence>
<evidence type="ECO:0000256" key="2">
    <source>
        <dbReference type="ARBA" id="ARBA00005779"/>
    </source>
</evidence>
<dbReference type="Proteomes" id="UP000244906">
    <property type="component" value="Unassembled WGS sequence"/>
</dbReference>
<dbReference type="GO" id="GO:0005886">
    <property type="term" value="C:plasma membrane"/>
    <property type="evidence" value="ECO:0007669"/>
    <property type="project" value="UniProtKB-SubCell"/>
</dbReference>
<dbReference type="RefSeq" id="WP_116688948.1">
    <property type="nucleotide sequence ID" value="NZ_CAWNYD010000014.1"/>
</dbReference>
<dbReference type="EMBL" id="QDDL01000014">
    <property type="protein sequence ID" value="PVZ63863.1"/>
    <property type="molecule type" value="Genomic_DNA"/>
</dbReference>
<feature type="transmembrane region" description="Helical" evidence="7">
    <location>
        <begin position="155"/>
        <end position="176"/>
    </location>
</feature>
<evidence type="ECO:0000256" key="7">
    <source>
        <dbReference type="SAM" id="Phobius"/>
    </source>
</evidence>
<keyword evidence="6 7" id="KW-0472">Membrane</keyword>
<comment type="subcellular location">
    <subcellularLocation>
        <location evidence="1">Cell membrane</location>
        <topology evidence="1">Multi-pass membrane protein</topology>
    </subcellularLocation>
</comment>
<gene>
    <name evidence="8" type="ORF">DC094_20255</name>
</gene>
<evidence type="ECO:0000256" key="6">
    <source>
        <dbReference type="ARBA" id="ARBA00023136"/>
    </source>
</evidence>